<gene>
    <name evidence="2" type="ORF">LDH80_39155</name>
</gene>
<organism evidence="2 3">
    <name type="scientific">Streptomyces tanashiensis</name>
    <dbReference type="NCBI Taxonomy" id="67367"/>
    <lineage>
        <taxon>Bacteria</taxon>
        <taxon>Bacillati</taxon>
        <taxon>Actinomycetota</taxon>
        <taxon>Actinomycetes</taxon>
        <taxon>Kitasatosporales</taxon>
        <taxon>Streptomycetaceae</taxon>
        <taxon>Streptomyces</taxon>
    </lineage>
</organism>
<evidence type="ECO:0000313" key="3">
    <source>
        <dbReference type="Proteomes" id="UP001164506"/>
    </source>
</evidence>
<dbReference type="Pfam" id="PF13340">
    <property type="entry name" value="DUF4096"/>
    <property type="match status" value="1"/>
</dbReference>
<reference evidence="2" key="1">
    <citation type="submission" date="2021-09" db="EMBL/GenBank/DDBJ databases">
        <title>Complete genome sequence and metabolic characterization of Streptomyces tanashiensis DSM 731 the producer of antibacterial Kalafungin and diverse secondary metabolites.</title>
        <authorList>
            <person name="Abbasi M.N."/>
            <person name="Anwar M.N."/>
            <person name="Alam K."/>
            <person name="Shoaib M."/>
            <person name="Lin Z."/>
            <person name="Hayat M."/>
            <person name="Ali M.I."/>
            <person name="Malik H.M.T."/>
            <person name="Ahmed I."/>
            <person name="Li A."/>
            <person name="Hailong Wang H."/>
            <person name="Zhang Y."/>
        </authorList>
    </citation>
    <scope>NUCLEOTIDE SEQUENCE</scope>
    <source>
        <strain evidence="2">Kala</strain>
    </source>
</reference>
<evidence type="ECO:0000259" key="1">
    <source>
        <dbReference type="Pfam" id="PF13340"/>
    </source>
</evidence>
<name>A0ABY6R9M2_9ACTN</name>
<feature type="domain" description="Insertion element IS402-like" evidence="1">
    <location>
        <begin position="10"/>
        <end position="62"/>
    </location>
</feature>
<accession>A0ABY6R9M2</accession>
<sequence length="151" mass="16814">MIRRHELFHAEWEFVRPLLPESLRGQEAAGRPPAGLNGIAWKFRTGTSWRDVPERYGPWACLRVQLPNHHECRTGPMPITSGQGRERRSPAPLTACGVALSKYAASYRRIPCSNRSGAAAAQIVSGLRESGIPWSRAHQSDARDQQHPVCP</sequence>
<evidence type="ECO:0000313" key="2">
    <source>
        <dbReference type="EMBL" id="UZX26788.1"/>
    </source>
</evidence>
<dbReference type="EMBL" id="CP084204">
    <property type="protein sequence ID" value="UZX26788.1"/>
    <property type="molecule type" value="Genomic_DNA"/>
</dbReference>
<keyword evidence="3" id="KW-1185">Reference proteome</keyword>
<dbReference type="InterPro" id="IPR052909">
    <property type="entry name" value="Transposase_6_like"/>
</dbReference>
<dbReference type="RefSeq" id="WP_362148771.1">
    <property type="nucleotide sequence ID" value="NZ_JBEZYO010000034.1"/>
</dbReference>
<dbReference type="PANTHER" id="PTHR46637:SF1">
    <property type="entry name" value="BLL5188 PROTEIN"/>
    <property type="match status" value="1"/>
</dbReference>
<protein>
    <submittedName>
        <fullName evidence="2">Transposase</fullName>
    </submittedName>
</protein>
<proteinExistence type="predicted"/>
<dbReference type="PANTHER" id="PTHR46637">
    <property type="entry name" value="TIS1421-TRANSPOSASE PROTEIN A"/>
    <property type="match status" value="1"/>
</dbReference>
<dbReference type="InterPro" id="IPR025161">
    <property type="entry name" value="IS402-like_dom"/>
</dbReference>
<dbReference type="Proteomes" id="UP001164506">
    <property type="component" value="Chromosome"/>
</dbReference>